<dbReference type="InterPro" id="IPR036770">
    <property type="entry name" value="Ankyrin_rpt-contain_sf"/>
</dbReference>
<evidence type="ECO:0008006" key="4">
    <source>
        <dbReference type="Google" id="ProtNLM"/>
    </source>
</evidence>
<evidence type="ECO:0000256" key="1">
    <source>
        <dbReference type="SAM" id="MobiDB-lite"/>
    </source>
</evidence>
<dbReference type="SUPFAM" id="SSF48403">
    <property type="entry name" value="Ankyrin repeat"/>
    <property type="match status" value="1"/>
</dbReference>
<feature type="compositionally biased region" description="Polar residues" evidence="1">
    <location>
        <begin position="22"/>
        <end position="33"/>
    </location>
</feature>
<gene>
    <name evidence="2" type="ORF">THARTR1_08056</name>
</gene>
<name>A0A2K0U0H0_TRIHA</name>
<feature type="region of interest" description="Disordered" evidence="1">
    <location>
        <begin position="1"/>
        <end position="33"/>
    </location>
</feature>
<evidence type="ECO:0000313" key="2">
    <source>
        <dbReference type="EMBL" id="PNP51299.1"/>
    </source>
</evidence>
<organism evidence="2 3">
    <name type="scientific">Trichoderma harzianum</name>
    <name type="common">Hypocrea lixii</name>
    <dbReference type="NCBI Taxonomy" id="5544"/>
    <lineage>
        <taxon>Eukaryota</taxon>
        <taxon>Fungi</taxon>
        <taxon>Dikarya</taxon>
        <taxon>Ascomycota</taxon>
        <taxon>Pezizomycotina</taxon>
        <taxon>Sordariomycetes</taxon>
        <taxon>Hypocreomycetidae</taxon>
        <taxon>Hypocreales</taxon>
        <taxon>Hypocreaceae</taxon>
        <taxon>Trichoderma</taxon>
    </lineage>
</organism>
<evidence type="ECO:0000313" key="3">
    <source>
        <dbReference type="Proteomes" id="UP000236290"/>
    </source>
</evidence>
<accession>A0A2K0U0H0</accession>
<sequence length="494" mass="56310">MPMEGENSQEDIEESDNDEGNRVQSPTTDKFQQMLDESQTIEFLITKDGIRRKSKSSKAFATKYADIIEVDQNQSTEGCVLHRIAKARIDDVGEKYASLIEWCTTQKMLQSVNRTSNYTPLHTALSEGNHSFVDKMIQIAKGKKSRKLGAGMISATAHSGRNSLHLAIEYSSKYTIELISLYQEYLNEPNSTDAKAFRQRVQDNHHTPLHLIMDPNQTYVQQYDQDMRLNVVKALIEADPGSLECRTMTQKLTPYQYRLYILEKEIRETIIAKGQNSTLKSRKNEREIALQLRKKVDDDDIASYIRMFCISRLPRDKALKALYPPGQERNIDFDLPGLQDQSISVEYLDNLATHLQFESVLKYVALPKLVVNSHREDSKDKKTKGRGLRELTRIFDWLRQNHVNKVIKVIVVDDGDISHSDSAIRDAVSGLDIQYWDWKKTDICSDVILEAAPDVKEVALYSSGNNAVLLGWSSPDGFLKFQKVLNSNHSQSSI</sequence>
<dbReference type="Gene3D" id="1.25.40.20">
    <property type="entry name" value="Ankyrin repeat-containing domain"/>
    <property type="match status" value="1"/>
</dbReference>
<protein>
    <recommendedName>
        <fullName evidence="4">Ankyrin repeat protein</fullName>
    </recommendedName>
</protein>
<dbReference type="Proteomes" id="UP000236290">
    <property type="component" value="Unassembled WGS sequence"/>
</dbReference>
<dbReference type="AlphaFoldDB" id="A0A2K0U0H0"/>
<feature type="compositionally biased region" description="Acidic residues" evidence="1">
    <location>
        <begin position="7"/>
        <end position="18"/>
    </location>
</feature>
<dbReference type="EMBL" id="MTYI01000126">
    <property type="protein sequence ID" value="PNP51299.1"/>
    <property type="molecule type" value="Genomic_DNA"/>
</dbReference>
<proteinExistence type="predicted"/>
<comment type="caution">
    <text evidence="2">The sequence shown here is derived from an EMBL/GenBank/DDBJ whole genome shotgun (WGS) entry which is preliminary data.</text>
</comment>
<reference evidence="2 3" key="1">
    <citation type="submission" date="2017-02" db="EMBL/GenBank/DDBJ databases">
        <title>Genomes of Trichoderma spp. with biocontrol activity.</title>
        <authorList>
            <person name="Gardiner D."/>
            <person name="Kazan K."/>
            <person name="Vos C."/>
            <person name="Harvey P."/>
        </authorList>
    </citation>
    <scope>NUCLEOTIDE SEQUENCE [LARGE SCALE GENOMIC DNA]</scope>
    <source>
        <strain evidence="2 3">Tr1</strain>
    </source>
</reference>
<dbReference type="OrthoDB" id="4899976at2759"/>